<feature type="chain" id="PRO_5041919772" description="Magnesium-dependent phosphatase-1" evidence="2">
    <location>
        <begin position="20"/>
        <end position="296"/>
    </location>
</feature>
<dbReference type="Proteomes" id="UP001295423">
    <property type="component" value="Unassembled WGS sequence"/>
</dbReference>
<dbReference type="PANTHER" id="PTHR17901">
    <property type="entry name" value="MAGNESIUM-DEPENDENT PHOSPHATASE 1 MDP1"/>
    <property type="match status" value="1"/>
</dbReference>
<dbReference type="AlphaFoldDB" id="A0AAD2FFS1"/>
<sequence>MQLVIAAWCFTFLSTNASTQRLNQFPNEAYSTTFSSRLSAKAKRNRKASNKSSSSSSSSSNKKSKSGSTKLPRVIIFDLDGCLWRPELFELVTNADGPPFTHNPQDSSSTVVPAGTTLLSKQGQRIELLGSTRQILHELYTQEEWYPTRIGISSRTDPPEWAYNLMEMFAIYEVNDDDDGNKNRMTKTPTATIPAVTCQMKDVFDPILCILDKNTDKATQFERLLEQANDQSTSNNHKRLQFKDMVFFDNEAGNCKQVAKLGVTCVYTPKGVTYEAWQNAIQNFPANRVLGPKMPY</sequence>
<comment type="caution">
    <text evidence="3">The sequence shown here is derived from an EMBL/GenBank/DDBJ whole genome shotgun (WGS) entry which is preliminary data.</text>
</comment>
<dbReference type="Gene3D" id="3.40.50.1000">
    <property type="entry name" value="HAD superfamily/HAD-like"/>
    <property type="match status" value="1"/>
</dbReference>
<keyword evidence="2" id="KW-0732">Signal</keyword>
<dbReference type="PANTHER" id="PTHR17901:SF14">
    <property type="entry name" value="MAGNESIUM-DEPENDENT PHOSPHATASE 1"/>
    <property type="match status" value="1"/>
</dbReference>
<evidence type="ECO:0000256" key="1">
    <source>
        <dbReference type="SAM" id="MobiDB-lite"/>
    </source>
</evidence>
<evidence type="ECO:0008006" key="5">
    <source>
        <dbReference type="Google" id="ProtNLM"/>
    </source>
</evidence>
<gene>
    <name evidence="3" type="ORF">CYCCA115_LOCUS4488</name>
</gene>
<feature type="compositionally biased region" description="Low complexity" evidence="1">
    <location>
        <begin position="50"/>
        <end position="61"/>
    </location>
</feature>
<keyword evidence="4" id="KW-1185">Reference proteome</keyword>
<feature type="region of interest" description="Disordered" evidence="1">
    <location>
        <begin position="40"/>
        <end position="67"/>
    </location>
</feature>
<feature type="compositionally biased region" description="Basic residues" evidence="1">
    <location>
        <begin position="40"/>
        <end position="49"/>
    </location>
</feature>
<dbReference type="InterPro" id="IPR036412">
    <property type="entry name" value="HAD-like_sf"/>
</dbReference>
<dbReference type="Pfam" id="PF12689">
    <property type="entry name" value="Acid_PPase"/>
    <property type="match status" value="1"/>
</dbReference>
<dbReference type="InterPro" id="IPR010033">
    <property type="entry name" value="HAD_SF_ppase_IIIC"/>
</dbReference>
<dbReference type="InterPro" id="IPR023214">
    <property type="entry name" value="HAD_sf"/>
</dbReference>
<protein>
    <recommendedName>
        <fullName evidence="5">Magnesium-dependent phosphatase-1</fullName>
    </recommendedName>
</protein>
<organism evidence="3 4">
    <name type="scientific">Cylindrotheca closterium</name>
    <dbReference type="NCBI Taxonomy" id="2856"/>
    <lineage>
        <taxon>Eukaryota</taxon>
        <taxon>Sar</taxon>
        <taxon>Stramenopiles</taxon>
        <taxon>Ochrophyta</taxon>
        <taxon>Bacillariophyta</taxon>
        <taxon>Bacillariophyceae</taxon>
        <taxon>Bacillariophycidae</taxon>
        <taxon>Bacillariales</taxon>
        <taxon>Bacillariaceae</taxon>
        <taxon>Cylindrotheca</taxon>
    </lineage>
</organism>
<dbReference type="NCBIfam" id="TIGR01681">
    <property type="entry name" value="HAD-SF-IIIC"/>
    <property type="match status" value="1"/>
</dbReference>
<evidence type="ECO:0000313" key="3">
    <source>
        <dbReference type="EMBL" id="CAJ1935151.1"/>
    </source>
</evidence>
<feature type="signal peptide" evidence="2">
    <location>
        <begin position="1"/>
        <end position="19"/>
    </location>
</feature>
<evidence type="ECO:0000256" key="2">
    <source>
        <dbReference type="SAM" id="SignalP"/>
    </source>
</evidence>
<proteinExistence type="predicted"/>
<accession>A0AAD2FFS1</accession>
<name>A0AAD2FFS1_9STRA</name>
<dbReference type="InterPro" id="IPR010036">
    <property type="entry name" value="MDP_1_eu_arc"/>
</dbReference>
<dbReference type="GO" id="GO:0003993">
    <property type="term" value="F:acid phosphatase activity"/>
    <property type="evidence" value="ECO:0007669"/>
    <property type="project" value="TreeGrafter"/>
</dbReference>
<dbReference type="EMBL" id="CAKOGP040000446">
    <property type="protein sequence ID" value="CAJ1935151.1"/>
    <property type="molecule type" value="Genomic_DNA"/>
</dbReference>
<dbReference type="SUPFAM" id="SSF56784">
    <property type="entry name" value="HAD-like"/>
    <property type="match status" value="1"/>
</dbReference>
<reference evidence="3" key="1">
    <citation type="submission" date="2023-08" db="EMBL/GenBank/DDBJ databases">
        <authorList>
            <person name="Audoor S."/>
            <person name="Bilcke G."/>
        </authorList>
    </citation>
    <scope>NUCLEOTIDE SEQUENCE</scope>
</reference>
<evidence type="ECO:0000313" key="4">
    <source>
        <dbReference type="Proteomes" id="UP001295423"/>
    </source>
</evidence>